<comment type="caution">
    <text evidence="4">The sequence shown here is derived from an EMBL/GenBank/DDBJ whole genome shotgun (WGS) entry which is preliminary data.</text>
</comment>
<name>A0A3S1BQA6_9BACL</name>
<dbReference type="PANTHER" id="PTHR32089">
    <property type="entry name" value="METHYL-ACCEPTING CHEMOTAXIS PROTEIN MCPB"/>
    <property type="match status" value="1"/>
</dbReference>
<evidence type="ECO:0000313" key="4">
    <source>
        <dbReference type="EMBL" id="RUT47134.1"/>
    </source>
</evidence>
<evidence type="ECO:0000256" key="1">
    <source>
        <dbReference type="ARBA" id="ARBA00023224"/>
    </source>
</evidence>
<dbReference type="SUPFAM" id="SSF58104">
    <property type="entry name" value="Methyl-accepting chemotaxis protein (MCP) signaling domain"/>
    <property type="match status" value="1"/>
</dbReference>
<dbReference type="EMBL" id="RZNY01000005">
    <property type="protein sequence ID" value="RUT47134.1"/>
    <property type="molecule type" value="Genomic_DNA"/>
</dbReference>
<dbReference type="PROSITE" id="PS50111">
    <property type="entry name" value="CHEMOTAXIS_TRANSDUC_2"/>
    <property type="match status" value="1"/>
</dbReference>
<feature type="domain" description="Methyl-accepting transducer" evidence="3">
    <location>
        <begin position="71"/>
        <end position="284"/>
    </location>
</feature>
<accession>A0A3S1BQA6</accession>
<sequence length="329" mass="36536">MKWFKSIYKNVGTDSVAVAIEPVQKLIPEASISYDQEVHYGIMHIEKKLGEFMNEEVIVTQSIHEIGTTYSQINSIQDMIMNLDANFNQFRQYVQEIDGVMNQTDTTVKQADDKIGILSDKLNGTCEQLHSITDAFHVLEQNFGHIKEMSASITDIARNTNLLALNASIEAARAGDAGRGFAVVADEIRKLSSSTTQLVHGIDDSVTALYQSIDSLKGRIDHTTATIQDNYEYAQNVQQDFKQVTESTVEVKNFSNHIITGIERTSSEINGAVSGVGSVTELVTSLGNKLEKLNLRLSKRSIIICSITDFLQQIENMLTDSISQKSKKH</sequence>
<protein>
    <submittedName>
        <fullName evidence="4">Chemotaxis protein</fullName>
    </submittedName>
</protein>
<evidence type="ECO:0000313" key="5">
    <source>
        <dbReference type="Proteomes" id="UP000279446"/>
    </source>
</evidence>
<reference evidence="4 5" key="1">
    <citation type="submission" date="2018-12" db="EMBL/GenBank/DDBJ databases">
        <authorList>
            <person name="Sun L."/>
            <person name="Chen Z."/>
        </authorList>
    </citation>
    <scope>NUCLEOTIDE SEQUENCE [LARGE SCALE GENOMIC DNA]</scope>
    <source>
        <strain evidence="4 5">DSM 15890</strain>
    </source>
</reference>
<keyword evidence="1 2" id="KW-0807">Transducer</keyword>
<dbReference type="Gene3D" id="1.10.287.950">
    <property type="entry name" value="Methyl-accepting chemotaxis protein"/>
    <property type="match status" value="1"/>
</dbReference>
<gene>
    <name evidence="4" type="ORF">EJP82_08100</name>
</gene>
<organism evidence="4 5">
    <name type="scientific">Paenibacillus anaericanus</name>
    <dbReference type="NCBI Taxonomy" id="170367"/>
    <lineage>
        <taxon>Bacteria</taxon>
        <taxon>Bacillati</taxon>
        <taxon>Bacillota</taxon>
        <taxon>Bacilli</taxon>
        <taxon>Bacillales</taxon>
        <taxon>Paenibacillaceae</taxon>
        <taxon>Paenibacillus</taxon>
    </lineage>
</organism>
<dbReference type="PANTHER" id="PTHR32089:SF112">
    <property type="entry name" value="LYSOZYME-LIKE PROTEIN-RELATED"/>
    <property type="match status" value="1"/>
</dbReference>
<dbReference type="SMART" id="SM00283">
    <property type="entry name" value="MA"/>
    <property type="match status" value="1"/>
</dbReference>
<dbReference type="InterPro" id="IPR004089">
    <property type="entry name" value="MCPsignal_dom"/>
</dbReference>
<dbReference type="GO" id="GO:0016020">
    <property type="term" value="C:membrane"/>
    <property type="evidence" value="ECO:0007669"/>
    <property type="project" value="InterPro"/>
</dbReference>
<keyword evidence="5" id="KW-1185">Reference proteome</keyword>
<dbReference type="AlphaFoldDB" id="A0A3S1BQA6"/>
<evidence type="ECO:0000256" key="2">
    <source>
        <dbReference type="PROSITE-ProRule" id="PRU00284"/>
    </source>
</evidence>
<proteinExistence type="predicted"/>
<dbReference type="Pfam" id="PF00015">
    <property type="entry name" value="MCPsignal"/>
    <property type="match status" value="1"/>
</dbReference>
<evidence type="ECO:0000259" key="3">
    <source>
        <dbReference type="PROSITE" id="PS50111"/>
    </source>
</evidence>
<dbReference type="OrthoDB" id="9807021at2"/>
<dbReference type="Proteomes" id="UP000279446">
    <property type="component" value="Unassembled WGS sequence"/>
</dbReference>
<dbReference type="RefSeq" id="WP_127191532.1">
    <property type="nucleotide sequence ID" value="NZ_RZNY01000005.1"/>
</dbReference>
<dbReference type="GO" id="GO:0007165">
    <property type="term" value="P:signal transduction"/>
    <property type="evidence" value="ECO:0007669"/>
    <property type="project" value="UniProtKB-KW"/>
</dbReference>